<dbReference type="InterPro" id="IPR010982">
    <property type="entry name" value="Lambda_DNA-bd_dom_sf"/>
</dbReference>
<dbReference type="GO" id="GO:0003677">
    <property type="term" value="F:DNA binding"/>
    <property type="evidence" value="ECO:0007669"/>
    <property type="project" value="InterPro"/>
</dbReference>
<dbReference type="EMBL" id="PEXW01000003">
    <property type="protein sequence ID" value="PIS41037.1"/>
    <property type="molecule type" value="Genomic_DNA"/>
</dbReference>
<evidence type="ECO:0000259" key="1">
    <source>
        <dbReference type="PROSITE" id="PS50943"/>
    </source>
</evidence>
<protein>
    <recommendedName>
        <fullName evidence="1">HTH cro/C1-type domain-containing protein</fullName>
    </recommendedName>
</protein>
<dbReference type="PROSITE" id="PS50943">
    <property type="entry name" value="HTH_CROC1"/>
    <property type="match status" value="1"/>
</dbReference>
<dbReference type="Proteomes" id="UP000236845">
    <property type="component" value="Unassembled WGS sequence"/>
</dbReference>
<dbReference type="SUPFAM" id="SSF47413">
    <property type="entry name" value="lambda repressor-like DNA-binding domains"/>
    <property type="match status" value="1"/>
</dbReference>
<sequence length="73" mass="8693">MEKSIYTQEHKYLIKQLKKARLAAGLDQKEVAQKLGRTQSYVSKIESGQRRIDVIQLKEFSELYRRKLSYFVK</sequence>
<feature type="domain" description="HTH cro/C1-type" evidence="1">
    <location>
        <begin position="17"/>
        <end position="71"/>
    </location>
</feature>
<dbReference type="SMART" id="SM00530">
    <property type="entry name" value="HTH_XRE"/>
    <property type="match status" value="1"/>
</dbReference>
<evidence type="ECO:0000313" key="3">
    <source>
        <dbReference type="Proteomes" id="UP000236845"/>
    </source>
</evidence>
<reference evidence="3" key="1">
    <citation type="submission" date="2017-09" db="EMBL/GenBank/DDBJ databases">
        <title>Depth-based differentiation of microbial function through sediment-hosted aquifers and enrichment of novel symbionts in the deep terrestrial subsurface.</title>
        <authorList>
            <person name="Probst A.J."/>
            <person name="Ladd B."/>
            <person name="Jarett J.K."/>
            <person name="Geller-Mcgrath D.E."/>
            <person name="Sieber C.M.K."/>
            <person name="Emerson J.B."/>
            <person name="Anantharaman K."/>
            <person name="Thomas B.C."/>
            <person name="Malmstrom R."/>
            <person name="Stieglmeier M."/>
            <person name="Klingl A."/>
            <person name="Woyke T."/>
            <person name="Ryan C.M."/>
            <person name="Banfield J.F."/>
        </authorList>
    </citation>
    <scope>NUCLEOTIDE SEQUENCE [LARGE SCALE GENOMIC DNA]</scope>
</reference>
<name>A0A2H0YRB0_9BACT</name>
<dbReference type="AlphaFoldDB" id="A0A2H0YRB0"/>
<organism evidence="2 3">
    <name type="scientific">Candidatus Kerfeldbacteria bacterium CG08_land_8_20_14_0_20_43_14</name>
    <dbReference type="NCBI Taxonomy" id="2014246"/>
    <lineage>
        <taxon>Bacteria</taxon>
        <taxon>Candidatus Kerfeldiibacteriota</taxon>
    </lineage>
</organism>
<dbReference type="Gene3D" id="1.10.260.40">
    <property type="entry name" value="lambda repressor-like DNA-binding domains"/>
    <property type="match status" value="1"/>
</dbReference>
<evidence type="ECO:0000313" key="2">
    <source>
        <dbReference type="EMBL" id="PIS41037.1"/>
    </source>
</evidence>
<dbReference type="Pfam" id="PF01381">
    <property type="entry name" value="HTH_3"/>
    <property type="match status" value="1"/>
</dbReference>
<dbReference type="CDD" id="cd00093">
    <property type="entry name" value="HTH_XRE"/>
    <property type="match status" value="1"/>
</dbReference>
<proteinExistence type="predicted"/>
<accession>A0A2H0YRB0</accession>
<dbReference type="InterPro" id="IPR001387">
    <property type="entry name" value="Cro/C1-type_HTH"/>
</dbReference>
<gene>
    <name evidence="2" type="ORF">COT26_00190</name>
</gene>
<comment type="caution">
    <text evidence="2">The sequence shown here is derived from an EMBL/GenBank/DDBJ whole genome shotgun (WGS) entry which is preliminary data.</text>
</comment>